<sequence>MPDDQKIVTEVLRELDTKVVTKVKENAHVVHDFLGKLGDKFNTPNQSREFKFHIMHAGSIYEKLAVEENADFDITLSILDPFCSKNFNIDRDASGYYRLKWKPSVKDQRFADNDGYIQSSRLRKSSFKYLRQCVEKINIPGTKINCYDADSSFSVKMISKSGKISLDLVPQIACSTWGQCKDLKPLKEMPQSTRCYIDTLNKNKAPVMFFSLGIPGSEAYKNPDQLFNVSFSMLEKNYLKENPEIRDMIRLVKYTAKHHDWKKLKDRGDTKMKYPFKSFYAKRVAIKYHNQLKGKNVYEGYKCLLSYMSQELKTGKVDGYFVKDQVMKKWKPEEVSMFRKEVEYLRKLNAKSIFRDQSVFQEKALAVYKTTPGKESKQNQAQLKENRHSRQNASNPEQGKRNEKSNANSGHNKGKRDNQNSQKRSTNATHKASNAPADGKCNTKRGYQNTGSASKSSYTAEGKVTTQPRNSSIRGAGSSMKEFQHTTTKSWNFTASGAGISKQGLQHVTTQPRKSPASGAISFKQGFQQATTQHGKSPASGTGSSKQGFQHATTQPRKSSASGAGSYKQGFQQATTLPRNSASGDGRSKPHPSASRQNQTAPKQSSSKSGSGGFSASAKKACSGSRVTTKQPHKLCSGASARGCRRKS</sequence>
<reference evidence="3 4" key="1">
    <citation type="submission" date="2023-11" db="EMBL/GenBank/DDBJ databases">
        <title>Halocaridina rubra genome assembly.</title>
        <authorList>
            <person name="Smith C."/>
        </authorList>
    </citation>
    <scope>NUCLEOTIDE SEQUENCE [LARGE SCALE GENOMIC DNA]</scope>
    <source>
        <strain evidence="3">EP-1</strain>
        <tissue evidence="3">Whole</tissue>
    </source>
</reference>
<dbReference type="InterPro" id="IPR046903">
    <property type="entry name" value="Mab-21-like_nuc_Trfase"/>
</dbReference>
<feature type="domain" description="Mab-21-like nucleotidyltransferase" evidence="2">
    <location>
        <begin position="61"/>
        <end position="240"/>
    </location>
</feature>
<protein>
    <recommendedName>
        <fullName evidence="2">Mab-21-like nucleotidyltransferase domain-containing protein</fullName>
    </recommendedName>
</protein>
<name>A0AAN9A3B7_HALRR</name>
<feature type="compositionally biased region" description="Low complexity" evidence="1">
    <location>
        <begin position="601"/>
        <end position="625"/>
    </location>
</feature>
<feature type="compositionally biased region" description="Polar residues" evidence="1">
    <location>
        <begin position="419"/>
        <end position="432"/>
    </location>
</feature>
<gene>
    <name evidence="3" type="ORF">SK128_028522</name>
</gene>
<comment type="caution">
    <text evidence="3">The sequence shown here is derived from an EMBL/GenBank/DDBJ whole genome shotgun (WGS) entry which is preliminary data.</text>
</comment>
<feature type="compositionally biased region" description="Polar residues" evidence="1">
    <location>
        <begin position="445"/>
        <end position="473"/>
    </location>
</feature>
<feature type="region of interest" description="Disordered" evidence="1">
    <location>
        <begin position="528"/>
        <end position="648"/>
    </location>
</feature>
<accession>A0AAN9A3B7</accession>
<dbReference type="Gene3D" id="3.30.460.90">
    <property type="match status" value="1"/>
</dbReference>
<organism evidence="3 4">
    <name type="scientific">Halocaridina rubra</name>
    <name type="common">Hawaiian red shrimp</name>
    <dbReference type="NCBI Taxonomy" id="373956"/>
    <lineage>
        <taxon>Eukaryota</taxon>
        <taxon>Metazoa</taxon>
        <taxon>Ecdysozoa</taxon>
        <taxon>Arthropoda</taxon>
        <taxon>Crustacea</taxon>
        <taxon>Multicrustacea</taxon>
        <taxon>Malacostraca</taxon>
        <taxon>Eumalacostraca</taxon>
        <taxon>Eucarida</taxon>
        <taxon>Decapoda</taxon>
        <taxon>Pleocyemata</taxon>
        <taxon>Caridea</taxon>
        <taxon>Atyoidea</taxon>
        <taxon>Atyidae</taxon>
        <taxon>Halocaridina</taxon>
    </lineage>
</organism>
<keyword evidence="4" id="KW-1185">Reference proteome</keyword>
<evidence type="ECO:0000256" key="1">
    <source>
        <dbReference type="SAM" id="MobiDB-lite"/>
    </source>
</evidence>
<dbReference type="Pfam" id="PF03281">
    <property type="entry name" value="Mab-21"/>
    <property type="match status" value="1"/>
</dbReference>
<evidence type="ECO:0000259" key="2">
    <source>
        <dbReference type="Pfam" id="PF03281"/>
    </source>
</evidence>
<dbReference type="Proteomes" id="UP001381693">
    <property type="component" value="Unassembled WGS sequence"/>
</dbReference>
<proteinExistence type="predicted"/>
<evidence type="ECO:0000313" key="3">
    <source>
        <dbReference type="EMBL" id="KAK7079041.1"/>
    </source>
</evidence>
<dbReference type="EMBL" id="JAXCGZ010007595">
    <property type="protein sequence ID" value="KAK7079041.1"/>
    <property type="molecule type" value="Genomic_DNA"/>
</dbReference>
<evidence type="ECO:0000313" key="4">
    <source>
        <dbReference type="Proteomes" id="UP001381693"/>
    </source>
</evidence>
<dbReference type="AlphaFoldDB" id="A0AAN9A3B7"/>
<feature type="compositionally biased region" description="Polar residues" evidence="1">
    <location>
        <begin position="528"/>
        <end position="583"/>
    </location>
</feature>
<feature type="region of interest" description="Disordered" evidence="1">
    <location>
        <begin position="371"/>
        <end position="485"/>
    </location>
</feature>